<dbReference type="InterPro" id="IPR016040">
    <property type="entry name" value="NAD(P)-bd_dom"/>
</dbReference>
<name>A0ABR6NHZ2_9SPHN</name>
<proteinExistence type="predicted"/>
<dbReference type="Pfam" id="PF13460">
    <property type="entry name" value="NAD_binding_10"/>
    <property type="match status" value="1"/>
</dbReference>
<dbReference type="Gene3D" id="3.90.25.10">
    <property type="entry name" value="UDP-galactose 4-epimerase, domain 1"/>
    <property type="match status" value="1"/>
</dbReference>
<dbReference type="EMBL" id="JACHKA010000001">
    <property type="protein sequence ID" value="MBB5986908.1"/>
    <property type="molecule type" value="Genomic_DNA"/>
</dbReference>
<dbReference type="PANTHER" id="PTHR47129:SF1">
    <property type="entry name" value="NMRA-LIKE DOMAIN-CONTAINING PROTEIN"/>
    <property type="match status" value="1"/>
</dbReference>
<dbReference type="CDD" id="cd05269">
    <property type="entry name" value="TMR_SDR_a"/>
    <property type="match status" value="1"/>
</dbReference>
<sequence length="291" mass="30505">MAAGQAVIGVSGATGQLGEMIVRTLRAQYPDIPVVALVRDLAKGAPLAAIGAELRHFDYDEPGTLAPALAGIDKLLLISGNAVGERERQHRAVIEAAKEAGVGLIAYTSVLRASETSLPIAAEHKATEAILKEVGVPHVLLRHGWYCENYLFRIQAAVDHGTLPTCAGDGLISAAPRADFAQGAVAVLTSREDQAGKVYELAGSTSFTFDDLAAEATRLSGRPVTCVQLSKPAFEAALVEIGTPPFVAALIAKSDMGACDGGLFDESRTLEKLIGRPTTPMSEVMAHTLRP</sequence>
<dbReference type="SUPFAM" id="SSF51735">
    <property type="entry name" value="NAD(P)-binding Rossmann-fold domains"/>
    <property type="match status" value="1"/>
</dbReference>
<gene>
    <name evidence="2" type="ORF">HNP60_002882</name>
</gene>
<protein>
    <submittedName>
        <fullName evidence="2">NAD(P)H dehydrogenase (Quinone)</fullName>
        <ecNumber evidence="2">1.6.5.2</ecNumber>
    </submittedName>
</protein>
<reference evidence="2 3" key="1">
    <citation type="submission" date="2020-08" db="EMBL/GenBank/DDBJ databases">
        <title>Exploring microbial biodiversity for novel pathways involved in the catabolism of aromatic compounds derived from lignin.</title>
        <authorList>
            <person name="Elkins J."/>
        </authorList>
    </citation>
    <scope>NUCLEOTIDE SEQUENCE [LARGE SCALE GENOMIC DNA]</scope>
    <source>
        <strain evidence="2 3">B1D3A</strain>
    </source>
</reference>
<dbReference type="RefSeq" id="WP_221414685.1">
    <property type="nucleotide sequence ID" value="NZ_JACHKA010000001.1"/>
</dbReference>
<dbReference type="PANTHER" id="PTHR47129">
    <property type="entry name" value="QUINONE OXIDOREDUCTASE 2"/>
    <property type="match status" value="1"/>
</dbReference>
<dbReference type="InterPro" id="IPR052718">
    <property type="entry name" value="NmrA-type_oxidoreductase"/>
</dbReference>
<organism evidence="2 3">
    <name type="scientific">Sphingobium lignivorans</name>
    <dbReference type="NCBI Taxonomy" id="2735886"/>
    <lineage>
        <taxon>Bacteria</taxon>
        <taxon>Pseudomonadati</taxon>
        <taxon>Pseudomonadota</taxon>
        <taxon>Alphaproteobacteria</taxon>
        <taxon>Sphingomonadales</taxon>
        <taxon>Sphingomonadaceae</taxon>
        <taxon>Sphingobium</taxon>
    </lineage>
</organism>
<feature type="domain" description="NAD(P)-binding" evidence="1">
    <location>
        <begin position="12"/>
        <end position="189"/>
    </location>
</feature>
<evidence type="ECO:0000259" key="1">
    <source>
        <dbReference type="Pfam" id="PF13460"/>
    </source>
</evidence>
<accession>A0ABR6NHZ2</accession>
<keyword evidence="2" id="KW-0560">Oxidoreductase</keyword>
<comment type="caution">
    <text evidence="2">The sequence shown here is derived from an EMBL/GenBank/DDBJ whole genome shotgun (WGS) entry which is preliminary data.</text>
</comment>
<dbReference type="GO" id="GO:0003955">
    <property type="term" value="F:NAD(P)H dehydrogenase (quinone) activity"/>
    <property type="evidence" value="ECO:0007669"/>
    <property type="project" value="UniProtKB-EC"/>
</dbReference>
<dbReference type="Proteomes" id="UP001138540">
    <property type="component" value="Unassembled WGS sequence"/>
</dbReference>
<evidence type="ECO:0000313" key="2">
    <source>
        <dbReference type="EMBL" id="MBB5986908.1"/>
    </source>
</evidence>
<dbReference type="Gene3D" id="3.40.50.720">
    <property type="entry name" value="NAD(P)-binding Rossmann-like Domain"/>
    <property type="match status" value="1"/>
</dbReference>
<dbReference type="EC" id="1.6.5.2" evidence="2"/>
<keyword evidence="3" id="KW-1185">Reference proteome</keyword>
<dbReference type="InterPro" id="IPR036291">
    <property type="entry name" value="NAD(P)-bd_dom_sf"/>
</dbReference>
<evidence type="ECO:0000313" key="3">
    <source>
        <dbReference type="Proteomes" id="UP001138540"/>
    </source>
</evidence>